<sequence length="76" mass="7472">MEFLVILVIVFIIGLIAVANSGKPKANPHNKSKNSNYSATTSSPAYFAGPDSSNDCGSSDGGFSGGDGGSCGGGGD</sequence>
<proteinExistence type="predicted"/>
<dbReference type="InterPro" id="IPR057360">
    <property type="entry name" value="YxzE"/>
</dbReference>
<reference evidence="2 3" key="1">
    <citation type="submission" date="2014-06" db="EMBL/GenBank/DDBJ databases">
        <title>Draft genome sequence of Bacillus manliponensis JCM 15802 (MCCC 1A00708).</title>
        <authorList>
            <person name="Lai Q."/>
            <person name="Liu Y."/>
            <person name="Shao Z."/>
        </authorList>
    </citation>
    <scope>NUCLEOTIDE SEQUENCE [LARGE SCALE GENOMIC DNA]</scope>
    <source>
        <strain evidence="2 3">JCM 15802</strain>
    </source>
</reference>
<dbReference type="RefSeq" id="WP_034639129.1">
    <property type="nucleotide sequence ID" value="NZ_CBCSJC010000023.1"/>
</dbReference>
<feature type="region of interest" description="Disordered" evidence="1">
    <location>
        <begin position="50"/>
        <end position="76"/>
    </location>
</feature>
<comment type="caution">
    <text evidence="2">The sequence shown here is derived from an EMBL/GenBank/DDBJ whole genome shotgun (WGS) entry which is preliminary data.</text>
</comment>
<dbReference type="AlphaFoldDB" id="A0A073JYN6"/>
<accession>A0A073JYN6</accession>
<dbReference type="Proteomes" id="UP000027822">
    <property type="component" value="Unassembled WGS sequence"/>
</dbReference>
<name>A0A073JYN6_9BACI</name>
<evidence type="ECO:0000256" key="1">
    <source>
        <dbReference type="SAM" id="MobiDB-lite"/>
    </source>
</evidence>
<evidence type="ECO:0008006" key="4">
    <source>
        <dbReference type="Google" id="ProtNLM"/>
    </source>
</evidence>
<dbReference type="EMBL" id="JOTN01000008">
    <property type="protein sequence ID" value="KEK19317.1"/>
    <property type="molecule type" value="Genomic_DNA"/>
</dbReference>
<organism evidence="2 3">
    <name type="scientific">Bacillus manliponensis</name>
    <dbReference type="NCBI Taxonomy" id="574376"/>
    <lineage>
        <taxon>Bacteria</taxon>
        <taxon>Bacillati</taxon>
        <taxon>Bacillota</taxon>
        <taxon>Bacilli</taxon>
        <taxon>Bacillales</taxon>
        <taxon>Bacillaceae</taxon>
        <taxon>Bacillus</taxon>
        <taxon>Bacillus cereus group</taxon>
    </lineage>
</organism>
<evidence type="ECO:0000313" key="3">
    <source>
        <dbReference type="Proteomes" id="UP000027822"/>
    </source>
</evidence>
<dbReference type="STRING" id="574376.BAMA_23365"/>
<gene>
    <name evidence="2" type="ORF">BAMA_23365</name>
</gene>
<feature type="compositionally biased region" description="Gly residues" evidence="1">
    <location>
        <begin position="59"/>
        <end position="76"/>
    </location>
</feature>
<keyword evidence="3" id="KW-1185">Reference proteome</keyword>
<evidence type="ECO:0000313" key="2">
    <source>
        <dbReference type="EMBL" id="KEK19317.1"/>
    </source>
</evidence>
<protein>
    <recommendedName>
        <fullName evidence="4">Methanol dehydrogenase</fullName>
    </recommendedName>
</protein>
<dbReference type="Pfam" id="PF25184">
    <property type="entry name" value="YxzE"/>
    <property type="match status" value="1"/>
</dbReference>